<proteinExistence type="predicted"/>
<sequence>MLCTFEFLFVSAETCGSQDVLVAIGVSHHCVINIGTHCECKVRRQRPRRGRPRKNLLPCFQLEGHGKCRILTIAIHIIHASFGIAQRSFTTPAICEYAEPFVDEAFVPQCTEGPHDTFHVGRIKCLVIVFEVNPTRLTRDIPLPLVGVAKNACATCIVELVNTEFSDCRVTSDAKFFLCFDFCRKTMTIPTKTTLDSTALHGLITRDGIFHESGEQVTVMRKTIGEWRTVIEDEFVVAIGTGIARCHACCKSLVTFPASKDALFKARKVRLRVDLRICHAVRLGRGLPTTTEPQ</sequence>
<dbReference type="AlphaFoldDB" id="A0A6J6JYF8"/>
<accession>A0A6J6JYF8</accession>
<gene>
    <name evidence="1" type="ORF">UFOPK2086_00961</name>
</gene>
<protein>
    <submittedName>
        <fullName evidence="1">Unannotated protein</fullName>
    </submittedName>
</protein>
<dbReference type="AntiFam" id="ANF00157">
    <property type="entry name" value="Shadow ORF (opposite ileS)"/>
</dbReference>
<evidence type="ECO:0000313" key="1">
    <source>
        <dbReference type="EMBL" id="CAB4640699.1"/>
    </source>
</evidence>
<dbReference type="EMBL" id="CAEZVQ010000139">
    <property type="protein sequence ID" value="CAB4640699.1"/>
    <property type="molecule type" value="Genomic_DNA"/>
</dbReference>
<reference evidence="1" key="1">
    <citation type="submission" date="2020-05" db="EMBL/GenBank/DDBJ databases">
        <authorList>
            <person name="Chiriac C."/>
            <person name="Salcher M."/>
            <person name="Ghai R."/>
            <person name="Kavagutti S V."/>
        </authorList>
    </citation>
    <scope>NUCLEOTIDE SEQUENCE</scope>
</reference>
<name>A0A6J6JYF8_9ZZZZ</name>
<organism evidence="1">
    <name type="scientific">freshwater metagenome</name>
    <dbReference type="NCBI Taxonomy" id="449393"/>
    <lineage>
        <taxon>unclassified sequences</taxon>
        <taxon>metagenomes</taxon>
        <taxon>ecological metagenomes</taxon>
    </lineage>
</organism>